<dbReference type="RefSeq" id="WP_249725568.1">
    <property type="nucleotide sequence ID" value="NZ_AP031286.1"/>
</dbReference>
<feature type="transmembrane region" description="Helical" evidence="7">
    <location>
        <begin position="21"/>
        <end position="46"/>
    </location>
</feature>
<keyword evidence="6 7" id="KW-0472">Membrane</keyword>
<comment type="caution">
    <text evidence="8">The sequence shown here is derived from an EMBL/GenBank/DDBJ whole genome shotgun (WGS) entry which is preliminary data.</text>
</comment>
<evidence type="ECO:0000256" key="7">
    <source>
        <dbReference type="SAM" id="Phobius"/>
    </source>
</evidence>
<accession>A0ABM9FYP1</accession>
<keyword evidence="2" id="KW-0813">Transport</keyword>
<dbReference type="PANTHER" id="PTHR43744">
    <property type="entry name" value="ABC TRANSPORTER PERMEASE PROTEIN MG189-RELATED-RELATED"/>
    <property type="match status" value="1"/>
</dbReference>
<evidence type="ECO:0000313" key="8">
    <source>
        <dbReference type="EMBL" id="CAH8244372.1"/>
    </source>
</evidence>
<reference evidence="8" key="1">
    <citation type="submission" date="2022-06" db="EMBL/GenBank/DDBJ databases">
        <authorList>
            <person name="Dietemann V."/>
            <person name="Ory F."/>
            <person name="Dainat B."/>
            <person name="Oberhansli S."/>
        </authorList>
    </citation>
    <scope>NUCLEOTIDE SEQUENCE</scope>
    <source>
        <strain evidence="8">Ena-SAMPLE-TAB-26-04-2022-14:26:32:270-5432</strain>
    </source>
</reference>
<evidence type="ECO:0000256" key="6">
    <source>
        <dbReference type="ARBA" id="ARBA00023136"/>
    </source>
</evidence>
<evidence type="ECO:0000256" key="3">
    <source>
        <dbReference type="ARBA" id="ARBA00022475"/>
    </source>
</evidence>
<keyword evidence="5 7" id="KW-1133">Transmembrane helix</keyword>
<proteinExistence type="predicted"/>
<sequence>MSEIAMDTTPKRIGDRKPRMTLGQIFAFLLLIAITITMLFPLVFMISTALKTSKEMLQFPPTIIPHTFAWDNFKTLFTGNEIKFGILYKNSLIIAAFSVIGTVLSSSMVAYGFSRFRARGKKLMFMLMISTMMLPYPAVMIPQFLLFSKLGWSHMSNSTPNCRRISRPKTRPT</sequence>
<comment type="subcellular location">
    <subcellularLocation>
        <location evidence="1">Cell membrane</location>
        <topology evidence="1">Multi-pass membrane protein</topology>
    </subcellularLocation>
</comment>
<dbReference type="InterPro" id="IPR035906">
    <property type="entry name" value="MetI-like_sf"/>
</dbReference>
<feature type="transmembrane region" description="Helical" evidence="7">
    <location>
        <begin position="125"/>
        <end position="147"/>
    </location>
</feature>
<organism evidence="8 9">
    <name type="scientific">Paenibacillus melissococcoides</name>
    <dbReference type="NCBI Taxonomy" id="2912268"/>
    <lineage>
        <taxon>Bacteria</taxon>
        <taxon>Bacillati</taxon>
        <taxon>Bacillota</taxon>
        <taxon>Bacilli</taxon>
        <taxon>Bacillales</taxon>
        <taxon>Paenibacillaceae</taxon>
        <taxon>Paenibacillus</taxon>
    </lineage>
</organism>
<dbReference type="PANTHER" id="PTHR43744:SF8">
    <property type="entry name" value="SN-GLYCEROL-3-PHOSPHATE TRANSPORT SYSTEM PERMEASE PROTEIN UGPE"/>
    <property type="match status" value="1"/>
</dbReference>
<keyword evidence="4 7" id="KW-0812">Transmembrane</keyword>
<dbReference type="Proteomes" id="UP001154322">
    <property type="component" value="Unassembled WGS sequence"/>
</dbReference>
<feature type="transmembrane region" description="Helical" evidence="7">
    <location>
        <begin position="92"/>
        <end position="113"/>
    </location>
</feature>
<evidence type="ECO:0000256" key="2">
    <source>
        <dbReference type="ARBA" id="ARBA00022448"/>
    </source>
</evidence>
<protein>
    <submittedName>
        <fullName evidence="8">Carbohydrate ABC transporter permease</fullName>
    </submittedName>
</protein>
<evidence type="ECO:0000313" key="9">
    <source>
        <dbReference type="Proteomes" id="UP001154322"/>
    </source>
</evidence>
<evidence type="ECO:0000256" key="4">
    <source>
        <dbReference type="ARBA" id="ARBA00022692"/>
    </source>
</evidence>
<keyword evidence="9" id="KW-1185">Reference proteome</keyword>
<evidence type="ECO:0000256" key="5">
    <source>
        <dbReference type="ARBA" id="ARBA00022989"/>
    </source>
</evidence>
<evidence type="ECO:0000256" key="1">
    <source>
        <dbReference type="ARBA" id="ARBA00004651"/>
    </source>
</evidence>
<dbReference type="SUPFAM" id="SSF161098">
    <property type="entry name" value="MetI-like"/>
    <property type="match status" value="1"/>
</dbReference>
<dbReference type="EMBL" id="CALYLO010000001">
    <property type="protein sequence ID" value="CAH8244372.1"/>
    <property type="molecule type" value="Genomic_DNA"/>
</dbReference>
<dbReference type="Gene3D" id="1.10.3720.10">
    <property type="entry name" value="MetI-like"/>
    <property type="match status" value="1"/>
</dbReference>
<gene>
    <name evidence="8" type="ORF">WJ0W_001610</name>
</gene>
<keyword evidence="3" id="KW-1003">Cell membrane</keyword>
<name>A0ABM9FYP1_9BACL</name>